<keyword evidence="1" id="KW-0472">Membrane</keyword>
<evidence type="ECO:0000313" key="2">
    <source>
        <dbReference type="EMBL" id="CAG6679352.1"/>
    </source>
</evidence>
<reference evidence="2" key="1">
    <citation type="submission" date="2021-05" db="EMBL/GenBank/DDBJ databases">
        <authorList>
            <person name="Alioto T."/>
            <person name="Alioto T."/>
            <person name="Gomez Garrido J."/>
        </authorList>
    </citation>
    <scope>NUCLEOTIDE SEQUENCE</scope>
</reference>
<evidence type="ECO:0000256" key="1">
    <source>
        <dbReference type="SAM" id="Phobius"/>
    </source>
</evidence>
<sequence length="99" mass="11398">MEQCVVMFRDRSDFGTFFVEIFCRVVGFLVVGGVVGFFVVRRGVGERCCPDEVSIINVTIFWARFDHVSHKRDTSSIGYKSITLVSGFARRGFRFDSWR</sequence>
<keyword evidence="1" id="KW-0812">Transmembrane</keyword>
<dbReference type="AlphaFoldDB" id="A0A8D8X0M0"/>
<name>A0A8D8X0M0_9HEMI</name>
<accession>A0A8D8X0M0</accession>
<keyword evidence="1" id="KW-1133">Transmembrane helix</keyword>
<proteinExistence type="predicted"/>
<protein>
    <recommendedName>
        <fullName evidence="3">Transmembrane protein</fullName>
    </recommendedName>
</protein>
<dbReference type="EMBL" id="HBUF01248774">
    <property type="protein sequence ID" value="CAG6679352.1"/>
    <property type="molecule type" value="Transcribed_RNA"/>
</dbReference>
<evidence type="ECO:0008006" key="3">
    <source>
        <dbReference type="Google" id="ProtNLM"/>
    </source>
</evidence>
<feature type="transmembrane region" description="Helical" evidence="1">
    <location>
        <begin position="21"/>
        <end position="40"/>
    </location>
</feature>
<organism evidence="2">
    <name type="scientific">Cacopsylla melanoneura</name>
    <dbReference type="NCBI Taxonomy" id="428564"/>
    <lineage>
        <taxon>Eukaryota</taxon>
        <taxon>Metazoa</taxon>
        <taxon>Ecdysozoa</taxon>
        <taxon>Arthropoda</taxon>
        <taxon>Hexapoda</taxon>
        <taxon>Insecta</taxon>
        <taxon>Pterygota</taxon>
        <taxon>Neoptera</taxon>
        <taxon>Paraneoptera</taxon>
        <taxon>Hemiptera</taxon>
        <taxon>Sternorrhyncha</taxon>
        <taxon>Psylloidea</taxon>
        <taxon>Psyllidae</taxon>
        <taxon>Psyllinae</taxon>
        <taxon>Cacopsylla</taxon>
    </lineage>
</organism>